<dbReference type="PANTHER" id="PTHR46696:SF6">
    <property type="entry name" value="P450, PUTATIVE (EUROFUNG)-RELATED"/>
    <property type="match status" value="1"/>
</dbReference>
<accession>A0AA37XIU0</accession>
<evidence type="ECO:0000256" key="1">
    <source>
        <dbReference type="ARBA" id="ARBA00010617"/>
    </source>
</evidence>
<comment type="similarity">
    <text evidence="1">Belongs to the cytochrome P450 family.</text>
</comment>
<keyword evidence="2" id="KW-0349">Heme</keyword>
<feature type="binding site" description="axial binding residue" evidence="2">
    <location>
        <position position="374"/>
    </location>
    <ligand>
        <name>heme</name>
        <dbReference type="ChEBI" id="CHEBI:30413"/>
    </ligand>
    <ligandPart>
        <name>Fe</name>
        <dbReference type="ChEBI" id="CHEBI:18248"/>
    </ligandPart>
</feature>
<dbReference type="EMBL" id="BSUW01000001">
    <property type="protein sequence ID" value="GMA71638.1"/>
    <property type="molecule type" value="Genomic_DNA"/>
</dbReference>
<comment type="cofactor">
    <cofactor evidence="2">
        <name>heme</name>
        <dbReference type="ChEBI" id="CHEBI:30413"/>
    </cofactor>
</comment>
<dbReference type="Pfam" id="PF00067">
    <property type="entry name" value="p450"/>
    <property type="match status" value="1"/>
</dbReference>
<sequence length="424" mass="48572">MTVMALKEIPETKVKLTELKDLYNAGYEVLSELRSEVDAPVVKASLLNQEIIAIYGQEAAKKFYDAENFKRDKAMPTPILKTLQGEGGVQTLDGQEHYKRKSVFMDLMTPDRMEDYRKILEETLTQELDAQTGQFELYHLTKNVLFKAICKWAGVNLGQYSDEEIDELADTQVDMFEGTVNSVSDHLQGLEGRKKAEKWAEDLLAEARNNPVPGKENVPLYAFAEATDVEGNRLPLNIAAVDFLNIIRPTVAITVWVNLMGHALFGPDNVYQELKQNFDHLQDSFIQELRRYYPFFPMVPAISKREVHIDGYVIPEGSWVVLDLFGTNHDGRSLENPDSFIIDRYVGRTKQISYDEEYEMIAQGGGDFRAMHRCAGEWITLHTLRVFSDKLVNDYQFSVPEQDWTVPMNKFPTFPEDKVLLYKD</sequence>
<reference evidence="3 4" key="1">
    <citation type="journal article" date="2014" name="Int. J. Syst. Evol. Microbiol.">
        <title>Complete genome sequence of Corynebacterium casei LMG S-19264T (=DSM 44701T), isolated from a smear-ripened cheese.</title>
        <authorList>
            <consortium name="US DOE Joint Genome Institute (JGI-PGF)"/>
            <person name="Walter F."/>
            <person name="Albersmeier A."/>
            <person name="Kalinowski J."/>
            <person name="Ruckert C."/>
        </authorList>
    </citation>
    <scope>NUCLEOTIDE SEQUENCE [LARGE SCALE GENOMIC DNA]</scope>
    <source>
        <strain evidence="3 4">NBRC 114545</strain>
    </source>
</reference>
<dbReference type="PANTHER" id="PTHR46696">
    <property type="entry name" value="P450, PUTATIVE (EUROFUNG)-RELATED"/>
    <property type="match status" value="1"/>
</dbReference>
<dbReference type="InterPro" id="IPR001128">
    <property type="entry name" value="Cyt_P450"/>
</dbReference>
<evidence type="ECO:0000313" key="3">
    <source>
        <dbReference type="EMBL" id="GMA71638.1"/>
    </source>
</evidence>
<proteinExistence type="inferred from homology"/>
<comment type="caution">
    <text evidence="3">The sequence shown here is derived from an EMBL/GenBank/DDBJ whole genome shotgun (WGS) entry which is preliminary data.</text>
</comment>
<dbReference type="InterPro" id="IPR036396">
    <property type="entry name" value="Cyt_P450_sf"/>
</dbReference>
<keyword evidence="2" id="KW-0408">Iron</keyword>
<dbReference type="Proteomes" id="UP001157039">
    <property type="component" value="Unassembled WGS sequence"/>
</dbReference>
<dbReference type="GO" id="GO:0004497">
    <property type="term" value="F:monooxygenase activity"/>
    <property type="evidence" value="ECO:0007669"/>
    <property type="project" value="InterPro"/>
</dbReference>
<keyword evidence="2" id="KW-0479">Metal-binding</keyword>
<dbReference type="GO" id="GO:0005506">
    <property type="term" value="F:iron ion binding"/>
    <property type="evidence" value="ECO:0007669"/>
    <property type="project" value="InterPro"/>
</dbReference>
<evidence type="ECO:0000313" key="4">
    <source>
        <dbReference type="Proteomes" id="UP001157039"/>
    </source>
</evidence>
<name>A0AA37XIU0_9ENTE</name>
<dbReference type="PRINTS" id="PR00463">
    <property type="entry name" value="EP450I"/>
</dbReference>
<organism evidence="3 4">
    <name type="scientific">Tetragenococcus osmophilus</name>
    <dbReference type="NCBI Taxonomy" id="526944"/>
    <lineage>
        <taxon>Bacteria</taxon>
        <taxon>Bacillati</taxon>
        <taxon>Bacillota</taxon>
        <taxon>Bacilli</taxon>
        <taxon>Lactobacillales</taxon>
        <taxon>Enterococcaceae</taxon>
        <taxon>Tetragenococcus</taxon>
    </lineage>
</organism>
<protein>
    <submittedName>
        <fullName evidence="3">Cytochrome P450</fullName>
    </submittedName>
</protein>
<dbReference type="AlphaFoldDB" id="A0AA37XIU0"/>
<dbReference type="GO" id="GO:0016705">
    <property type="term" value="F:oxidoreductase activity, acting on paired donors, with incorporation or reduction of molecular oxygen"/>
    <property type="evidence" value="ECO:0007669"/>
    <property type="project" value="InterPro"/>
</dbReference>
<dbReference type="SUPFAM" id="SSF48264">
    <property type="entry name" value="Cytochrome P450"/>
    <property type="match status" value="1"/>
</dbReference>
<gene>
    <name evidence="3" type="primary">cypX</name>
    <name evidence="3" type="ORF">GCM10025885_06870</name>
</gene>
<dbReference type="GO" id="GO:0020037">
    <property type="term" value="F:heme binding"/>
    <property type="evidence" value="ECO:0007669"/>
    <property type="project" value="InterPro"/>
</dbReference>
<dbReference type="InterPro" id="IPR002401">
    <property type="entry name" value="Cyt_P450_E_grp-I"/>
</dbReference>
<dbReference type="CDD" id="cd11067">
    <property type="entry name" value="CYP152"/>
    <property type="match status" value="1"/>
</dbReference>
<dbReference type="Gene3D" id="1.10.630.10">
    <property type="entry name" value="Cytochrome P450"/>
    <property type="match status" value="1"/>
</dbReference>
<evidence type="ECO:0000256" key="2">
    <source>
        <dbReference type="PIRSR" id="PIRSR602401-1"/>
    </source>
</evidence>